<evidence type="ECO:0008006" key="4">
    <source>
        <dbReference type="Google" id="ProtNLM"/>
    </source>
</evidence>
<evidence type="ECO:0000313" key="3">
    <source>
        <dbReference type="Proteomes" id="UP001597138"/>
    </source>
</evidence>
<protein>
    <recommendedName>
        <fullName evidence="4">PepSY-associated TM region</fullName>
    </recommendedName>
</protein>
<reference evidence="3" key="1">
    <citation type="journal article" date="2019" name="Int. J. Syst. Evol. Microbiol.">
        <title>The Global Catalogue of Microorganisms (GCM) 10K type strain sequencing project: providing services to taxonomists for standard genome sequencing and annotation.</title>
        <authorList>
            <consortium name="The Broad Institute Genomics Platform"/>
            <consortium name="The Broad Institute Genome Sequencing Center for Infectious Disease"/>
            <person name="Wu L."/>
            <person name="Ma J."/>
        </authorList>
    </citation>
    <scope>NUCLEOTIDE SEQUENCE [LARGE SCALE GENOMIC DNA]</scope>
    <source>
        <strain evidence="3">CCUG 70865</strain>
    </source>
</reference>
<evidence type="ECO:0000256" key="1">
    <source>
        <dbReference type="SAM" id="Phobius"/>
    </source>
</evidence>
<comment type="caution">
    <text evidence="2">The sequence shown here is derived from an EMBL/GenBank/DDBJ whole genome shotgun (WGS) entry which is preliminary data.</text>
</comment>
<keyword evidence="1" id="KW-0812">Transmembrane</keyword>
<keyword evidence="1" id="KW-1133">Transmembrane helix</keyword>
<sequence>MNFITKLLLLSFLIFSANFVNARLKIPVGKLQEIELAAALPKTDGYKDDTNRALDLGRYHEEFNIAWVPLWITEEPKLVLYNQESDVFYDLSEQELETILKANNLKKEELLELSFYKRYGGKAILLIIIALLIWGSIGKKQEVTPETL</sequence>
<dbReference type="RefSeq" id="WP_379817422.1">
    <property type="nucleotide sequence ID" value="NZ_JBHUDZ010000001.1"/>
</dbReference>
<evidence type="ECO:0000313" key="2">
    <source>
        <dbReference type="EMBL" id="MFD1601347.1"/>
    </source>
</evidence>
<name>A0ABW4H7S3_9FLAO</name>
<gene>
    <name evidence="2" type="ORF">ACFSC2_01195</name>
</gene>
<feature type="transmembrane region" description="Helical" evidence="1">
    <location>
        <begin position="119"/>
        <end position="137"/>
    </location>
</feature>
<keyword evidence="1" id="KW-0472">Membrane</keyword>
<dbReference type="EMBL" id="JBHUDZ010000001">
    <property type="protein sequence ID" value="MFD1601347.1"/>
    <property type="molecule type" value="Genomic_DNA"/>
</dbReference>
<keyword evidence="3" id="KW-1185">Reference proteome</keyword>
<organism evidence="2 3">
    <name type="scientific">Flavobacterium artemisiae</name>
    <dbReference type="NCBI Taxonomy" id="2126556"/>
    <lineage>
        <taxon>Bacteria</taxon>
        <taxon>Pseudomonadati</taxon>
        <taxon>Bacteroidota</taxon>
        <taxon>Flavobacteriia</taxon>
        <taxon>Flavobacteriales</taxon>
        <taxon>Flavobacteriaceae</taxon>
        <taxon>Flavobacterium</taxon>
    </lineage>
</organism>
<dbReference type="Proteomes" id="UP001597138">
    <property type="component" value="Unassembled WGS sequence"/>
</dbReference>
<accession>A0ABW4H7S3</accession>
<proteinExistence type="predicted"/>